<reference evidence="2 3" key="1">
    <citation type="submission" date="2016-04" db="EMBL/GenBank/DDBJ databases">
        <title>Genome sequence of Methanobrevibacter curvatus DSM 11111.</title>
        <authorList>
            <person name="Poehlein A."/>
            <person name="Seedorf H."/>
            <person name="Daniel R."/>
        </authorList>
    </citation>
    <scope>NUCLEOTIDE SEQUENCE [LARGE SCALE GENOMIC DNA]</scope>
    <source>
        <strain evidence="2 3">DSM 11111</strain>
    </source>
</reference>
<protein>
    <submittedName>
        <fullName evidence="2">Zc3h12a-like ribonuclease NYN domain protein</fullName>
    </submittedName>
</protein>
<dbReference type="STRING" id="49547.MBCUR_17430"/>
<dbReference type="PATRIC" id="fig|49547.3.peg.1847"/>
<dbReference type="Proteomes" id="UP000077245">
    <property type="component" value="Unassembled WGS sequence"/>
</dbReference>
<gene>
    <name evidence="2" type="ORF">MBCUR_17430</name>
</gene>
<evidence type="ECO:0000313" key="3">
    <source>
        <dbReference type="Proteomes" id="UP000077245"/>
    </source>
</evidence>
<feature type="domain" description="RNase NYN" evidence="1">
    <location>
        <begin position="2"/>
        <end position="119"/>
    </location>
</feature>
<organism evidence="2 3">
    <name type="scientific">Methanobrevibacter curvatus</name>
    <dbReference type="NCBI Taxonomy" id="49547"/>
    <lineage>
        <taxon>Archaea</taxon>
        <taxon>Methanobacteriati</taxon>
        <taxon>Methanobacteriota</taxon>
        <taxon>Methanomada group</taxon>
        <taxon>Methanobacteria</taxon>
        <taxon>Methanobacteriales</taxon>
        <taxon>Methanobacteriaceae</taxon>
        <taxon>Methanobrevibacter</taxon>
    </lineage>
</organism>
<dbReference type="EMBL" id="LWMV01000210">
    <property type="protein sequence ID" value="KZX10586.1"/>
    <property type="molecule type" value="Genomic_DNA"/>
</dbReference>
<dbReference type="Gene3D" id="3.40.50.11980">
    <property type="match status" value="1"/>
</dbReference>
<comment type="caution">
    <text evidence="2">The sequence shown here is derived from an EMBL/GenBank/DDBJ whole genome shotgun (WGS) entry which is preliminary data.</text>
</comment>
<dbReference type="RefSeq" id="WP_067092514.1">
    <property type="nucleotide sequence ID" value="NZ_LWMV01000210.1"/>
</dbReference>
<accession>A0A165ZDS2</accession>
<dbReference type="OrthoDB" id="74167at2157"/>
<dbReference type="Pfam" id="PF11977">
    <property type="entry name" value="RNase_Zc3h12a"/>
    <property type="match status" value="1"/>
</dbReference>
<dbReference type="InterPro" id="IPR021869">
    <property type="entry name" value="RNase_Zc3h12_NYN"/>
</dbReference>
<dbReference type="AlphaFoldDB" id="A0A165ZDS2"/>
<evidence type="ECO:0000259" key="1">
    <source>
        <dbReference type="Pfam" id="PF11977"/>
    </source>
</evidence>
<proteinExistence type="predicted"/>
<evidence type="ECO:0000313" key="2">
    <source>
        <dbReference type="EMBL" id="KZX10586.1"/>
    </source>
</evidence>
<keyword evidence="3" id="KW-1185">Reference proteome</keyword>
<sequence>MKVIIDASNVANYGRTEDSKAKLDYILTAIKKLEEDKNEFIIIADASLKHEIDQKDKYKSLVEKKVIHEVEAGNNADHFILNSAEKANSKILSNDYFRDFSDEFLDINNMRISFSFEDTGEIKFGRVKKPKRVKNVLTNICTAILNEMNGKKYETYSEKDEIDFSPLNIAKESILRMDKSNQDDISSKIEGLFSKIPFFDKVVSMVEEVETSAPHIIFVLVHPKNYKEAVKNAGNISVTVGDRLKLNKNPLIAIRNDLYMKPGKFDLNIIYADEVEDEAPYDVEIRINSNDEVFIKKNSRNIASTVAGRIGSWKFPIVSVKKDIFLEKPGEFEVSLKAAVKLIDKSKK</sequence>
<name>A0A165ZDS2_9EURY</name>